<sequence>MTNSGIIKKIKEGEPTEWVNSLVYREKANGRLRLYLDPKDLNRAILREHHKIPTLEVEEILPNLSGAKYFSFLDAKCGYWIVVLDKKIQQTHHLQFTLRKI</sequence>
<dbReference type="InterPro" id="IPR043128">
    <property type="entry name" value="Rev_trsase/Diguanyl_cyclase"/>
</dbReference>
<protein>
    <submittedName>
        <fullName evidence="1">Reverse transcriptases (RTs) from retrotransposons domain-containing protein</fullName>
    </submittedName>
</protein>
<keyword evidence="1" id="KW-0695">RNA-directed DNA polymerase</keyword>
<reference evidence="1 2" key="1">
    <citation type="journal article" date="2021" name="Elife">
        <title>Chloroplast acquisition without the gene transfer in kleptoplastic sea slugs, Plakobranchus ocellatus.</title>
        <authorList>
            <person name="Maeda T."/>
            <person name="Takahashi S."/>
            <person name="Yoshida T."/>
            <person name="Shimamura S."/>
            <person name="Takaki Y."/>
            <person name="Nagai Y."/>
            <person name="Toyoda A."/>
            <person name="Suzuki Y."/>
            <person name="Arimoto A."/>
            <person name="Ishii H."/>
            <person name="Satoh N."/>
            <person name="Nishiyama T."/>
            <person name="Hasebe M."/>
            <person name="Maruyama T."/>
            <person name="Minagawa J."/>
            <person name="Obokata J."/>
            <person name="Shigenobu S."/>
        </authorList>
    </citation>
    <scope>NUCLEOTIDE SEQUENCE [LARGE SCALE GENOMIC DNA]</scope>
</reference>
<dbReference type="AlphaFoldDB" id="A0AAV4JGD1"/>
<evidence type="ECO:0000313" key="2">
    <source>
        <dbReference type="Proteomes" id="UP000762676"/>
    </source>
</evidence>
<keyword evidence="1" id="KW-0808">Transferase</keyword>
<name>A0AAV4JGD1_9GAST</name>
<dbReference type="Proteomes" id="UP000762676">
    <property type="component" value="Unassembled WGS sequence"/>
</dbReference>
<organism evidence="1 2">
    <name type="scientific">Elysia marginata</name>
    <dbReference type="NCBI Taxonomy" id="1093978"/>
    <lineage>
        <taxon>Eukaryota</taxon>
        <taxon>Metazoa</taxon>
        <taxon>Spiralia</taxon>
        <taxon>Lophotrochozoa</taxon>
        <taxon>Mollusca</taxon>
        <taxon>Gastropoda</taxon>
        <taxon>Heterobranchia</taxon>
        <taxon>Euthyneura</taxon>
        <taxon>Panpulmonata</taxon>
        <taxon>Sacoglossa</taxon>
        <taxon>Placobranchoidea</taxon>
        <taxon>Plakobranchidae</taxon>
        <taxon>Elysia</taxon>
    </lineage>
</organism>
<dbReference type="GO" id="GO:0003964">
    <property type="term" value="F:RNA-directed DNA polymerase activity"/>
    <property type="evidence" value="ECO:0007669"/>
    <property type="project" value="UniProtKB-KW"/>
</dbReference>
<dbReference type="EMBL" id="BMAT01013853">
    <property type="protein sequence ID" value="GFS21421.1"/>
    <property type="molecule type" value="Genomic_DNA"/>
</dbReference>
<evidence type="ECO:0000313" key="1">
    <source>
        <dbReference type="EMBL" id="GFS21421.1"/>
    </source>
</evidence>
<dbReference type="Gene3D" id="3.10.10.10">
    <property type="entry name" value="HIV Type 1 Reverse Transcriptase, subunit A, domain 1"/>
    <property type="match status" value="1"/>
</dbReference>
<dbReference type="PANTHER" id="PTHR37984:SF7">
    <property type="entry name" value="INTEGRASE CATALYTIC DOMAIN-CONTAINING PROTEIN"/>
    <property type="match status" value="1"/>
</dbReference>
<dbReference type="Gene3D" id="3.30.70.270">
    <property type="match status" value="1"/>
</dbReference>
<keyword evidence="2" id="KW-1185">Reference proteome</keyword>
<dbReference type="InterPro" id="IPR043502">
    <property type="entry name" value="DNA/RNA_pol_sf"/>
</dbReference>
<comment type="caution">
    <text evidence="1">The sequence shown here is derived from an EMBL/GenBank/DDBJ whole genome shotgun (WGS) entry which is preliminary data.</text>
</comment>
<accession>A0AAV4JGD1</accession>
<gene>
    <name evidence="1" type="ORF">ElyMa_006924100</name>
</gene>
<dbReference type="SUPFAM" id="SSF56672">
    <property type="entry name" value="DNA/RNA polymerases"/>
    <property type="match status" value="1"/>
</dbReference>
<proteinExistence type="predicted"/>
<dbReference type="InterPro" id="IPR050951">
    <property type="entry name" value="Retrovirus_Pol_polyprotein"/>
</dbReference>
<keyword evidence="1" id="KW-0548">Nucleotidyltransferase</keyword>
<dbReference type="PANTHER" id="PTHR37984">
    <property type="entry name" value="PROTEIN CBG26694"/>
    <property type="match status" value="1"/>
</dbReference>